<evidence type="ECO:0000313" key="3">
    <source>
        <dbReference type="Proteomes" id="UP000466332"/>
    </source>
</evidence>
<accession>A0ABW9WER6</accession>
<proteinExistence type="predicted"/>
<dbReference type="Pfam" id="PF01850">
    <property type="entry name" value="PIN"/>
    <property type="match status" value="1"/>
</dbReference>
<evidence type="ECO:0000259" key="1">
    <source>
        <dbReference type="Pfam" id="PF01850"/>
    </source>
</evidence>
<protein>
    <submittedName>
        <fullName evidence="2">PIN domain-containing protein</fullName>
    </submittedName>
</protein>
<gene>
    <name evidence="2" type="ORF">GTP55_08900</name>
</gene>
<dbReference type="RefSeq" id="WP_161044569.1">
    <property type="nucleotide sequence ID" value="NZ_WWCS01000004.1"/>
</dbReference>
<dbReference type="InterPro" id="IPR002716">
    <property type="entry name" value="PIN_dom"/>
</dbReference>
<evidence type="ECO:0000313" key="2">
    <source>
        <dbReference type="EMBL" id="MYN39489.1"/>
    </source>
</evidence>
<dbReference type="PANTHER" id="PTHR39664">
    <property type="match status" value="1"/>
</dbReference>
<dbReference type="Proteomes" id="UP000466332">
    <property type="component" value="Unassembled WGS sequence"/>
</dbReference>
<sequence>MIGLDTNVLVQFLLKDDRVQASSAANLIISLPGTEMAFVSTVVLVELAWVLRYVYQVSKEDVCEILKGLARVQSLKIEQAEVFFKAVEISADSAADLVDHLIAELALAAGCHLTYTFDRTASRAAGMRLLQ</sequence>
<feature type="domain" description="PIN" evidence="1">
    <location>
        <begin position="4"/>
        <end position="125"/>
    </location>
</feature>
<dbReference type="InterPro" id="IPR029060">
    <property type="entry name" value="PIN-like_dom_sf"/>
</dbReference>
<dbReference type="Gene3D" id="3.40.50.1010">
    <property type="entry name" value="5'-nuclease"/>
    <property type="match status" value="1"/>
</dbReference>
<keyword evidence="3" id="KW-1185">Reference proteome</keyword>
<reference evidence="2 3" key="1">
    <citation type="submission" date="2019-12" db="EMBL/GenBank/DDBJ databases">
        <title>Novel species isolated from a subtropical stream in China.</title>
        <authorList>
            <person name="Lu H."/>
        </authorList>
    </citation>
    <scope>NUCLEOTIDE SEQUENCE [LARGE SCALE GENOMIC DNA]</scope>
    <source>
        <strain evidence="2 3">FT109W</strain>
    </source>
</reference>
<dbReference type="PANTHER" id="PTHR39664:SF2">
    <property type="entry name" value="NUCLEIC ACID-BINDING PROTEIN, CONTAINING PIN DOMAIN-RELATED"/>
    <property type="match status" value="1"/>
</dbReference>
<organism evidence="2 3">
    <name type="scientific">Duganella margarita</name>
    <dbReference type="NCBI Taxonomy" id="2692170"/>
    <lineage>
        <taxon>Bacteria</taxon>
        <taxon>Pseudomonadati</taxon>
        <taxon>Pseudomonadota</taxon>
        <taxon>Betaproteobacteria</taxon>
        <taxon>Burkholderiales</taxon>
        <taxon>Oxalobacteraceae</taxon>
        <taxon>Telluria group</taxon>
        <taxon>Duganella</taxon>
    </lineage>
</organism>
<name>A0ABW9WER6_9BURK</name>
<comment type="caution">
    <text evidence="2">The sequence shown here is derived from an EMBL/GenBank/DDBJ whole genome shotgun (WGS) entry which is preliminary data.</text>
</comment>
<dbReference type="SUPFAM" id="SSF88723">
    <property type="entry name" value="PIN domain-like"/>
    <property type="match status" value="1"/>
</dbReference>
<dbReference type="EMBL" id="WWCS01000004">
    <property type="protein sequence ID" value="MYN39489.1"/>
    <property type="molecule type" value="Genomic_DNA"/>
</dbReference>
<dbReference type="CDD" id="cd18683">
    <property type="entry name" value="PIN_VapC-like"/>
    <property type="match status" value="1"/>
</dbReference>